<keyword evidence="1" id="KW-1133">Transmembrane helix</keyword>
<dbReference type="RefSeq" id="WP_308865383.1">
    <property type="nucleotide sequence ID" value="NZ_JAVHUL010000041.1"/>
</dbReference>
<reference evidence="2 3" key="1">
    <citation type="submission" date="2023-08" db="EMBL/GenBank/DDBJ databases">
        <title>Mesonia sp. MT50, isolated from deep-sea sediment of the Mariana Trench.</title>
        <authorList>
            <person name="Fu H."/>
        </authorList>
    </citation>
    <scope>NUCLEOTIDE SEQUENCE [LARGE SCALE GENOMIC DNA]</scope>
    <source>
        <strain evidence="2 3">MT50</strain>
    </source>
</reference>
<keyword evidence="3" id="KW-1185">Reference proteome</keyword>
<name>A0ABU1A448_9FLAO</name>
<comment type="caution">
    <text evidence="2">The sequence shown here is derived from an EMBL/GenBank/DDBJ whole genome shotgun (WGS) entry which is preliminary data.</text>
</comment>
<evidence type="ECO:0000313" key="2">
    <source>
        <dbReference type="EMBL" id="MDQ7918389.1"/>
    </source>
</evidence>
<feature type="transmembrane region" description="Helical" evidence="1">
    <location>
        <begin position="75"/>
        <end position="94"/>
    </location>
</feature>
<dbReference type="Proteomes" id="UP001230915">
    <property type="component" value="Unassembled WGS sequence"/>
</dbReference>
<evidence type="ECO:0000256" key="1">
    <source>
        <dbReference type="SAM" id="Phobius"/>
    </source>
</evidence>
<dbReference type="EMBL" id="JAVHUL010000041">
    <property type="protein sequence ID" value="MDQ7918389.1"/>
    <property type="molecule type" value="Genomic_DNA"/>
</dbReference>
<accession>A0ABU1A448</accession>
<sequence>MSWGAGHVFDMINRIKQNRALRGSRKNKFKENSRYLHKTSLKPNPFLKTYPEKKVNQIKCRIRTKANRRNKKQAFVFWTFLAFGFLFIVLILFYL</sequence>
<evidence type="ECO:0000313" key="3">
    <source>
        <dbReference type="Proteomes" id="UP001230915"/>
    </source>
</evidence>
<evidence type="ECO:0008006" key="4">
    <source>
        <dbReference type="Google" id="ProtNLM"/>
    </source>
</evidence>
<protein>
    <recommendedName>
        <fullName evidence="4">Riboflavin synthase subunit beta</fullName>
    </recommendedName>
</protein>
<keyword evidence="1" id="KW-0812">Transmembrane</keyword>
<organism evidence="2 3">
    <name type="scientific">Mesonia profundi</name>
    <dbReference type="NCBI Taxonomy" id="3070998"/>
    <lineage>
        <taxon>Bacteria</taxon>
        <taxon>Pseudomonadati</taxon>
        <taxon>Bacteroidota</taxon>
        <taxon>Flavobacteriia</taxon>
        <taxon>Flavobacteriales</taxon>
        <taxon>Flavobacteriaceae</taxon>
        <taxon>Mesonia</taxon>
    </lineage>
</organism>
<proteinExistence type="predicted"/>
<keyword evidence="1" id="KW-0472">Membrane</keyword>
<gene>
    <name evidence="2" type="ORF">RBU60_12475</name>
</gene>